<dbReference type="UniPathway" id="UPA00344"/>
<dbReference type="EC" id="2.10.1.1" evidence="5"/>
<organism evidence="7 8">
    <name type="scientific">Leucobacter chromiiresistens</name>
    <dbReference type="NCBI Taxonomy" id="1079994"/>
    <lineage>
        <taxon>Bacteria</taxon>
        <taxon>Bacillati</taxon>
        <taxon>Actinomycetota</taxon>
        <taxon>Actinomycetes</taxon>
        <taxon>Micrococcales</taxon>
        <taxon>Microbacteriaceae</taxon>
        <taxon>Leucobacter</taxon>
    </lineage>
</organism>
<sequence length="435" mass="44465">MRTHTEHAEIVAALLAPVLRAAALREPEWLPIDDAALSGRVLARELRAEIPLPPFDNSQMDGYAVRTADFAGGAPRTLVVGLAAPAGDAPIACAPGTACPVMTGAPIPVGADAVIPIEQAKPPRFGRLRRPNDPAPPDAQAAETVTFASAPQPGAFVREQGSDHAAGAPLLLAGARLRPASIGLLASAGVATVPVRRRVRILLVSTGDEVTAPGEPLAPGRIYDANAPLLAAALRDAGADVTARRVADRPEALRACIAAAGEHDLLVTSGGISAGAFEVVRDAFDAGDRSGRGGSGGTLGSGVEFTAIAMQPGGPQGAGTVDIDGVRMPTLCFPGNPVSSALSAELFLLPLLREHAGLPARGARTTARLAHDTVSPEHKHQVRRGRFLADGSVALSPPSSHLLADLASAELLAHIPIGVAHLAAGSPIEIQRFDV</sequence>
<dbReference type="EMBL" id="LDRK01000044">
    <property type="protein sequence ID" value="KTR85709.1"/>
    <property type="molecule type" value="Genomic_DNA"/>
</dbReference>
<keyword evidence="5" id="KW-0808">Transferase</keyword>
<keyword evidence="3 5" id="KW-0500">Molybdenum</keyword>
<protein>
    <recommendedName>
        <fullName evidence="5">Molybdopterin molybdenumtransferase</fullName>
        <ecNumber evidence="5">2.10.1.1</ecNumber>
    </recommendedName>
</protein>
<dbReference type="InterPro" id="IPR038987">
    <property type="entry name" value="MoeA-like"/>
</dbReference>
<reference evidence="7 8" key="1">
    <citation type="journal article" date="2016" name="Front. Microbiol.">
        <title>Genomic Resource of Rice Seed Associated Bacteria.</title>
        <authorList>
            <person name="Midha S."/>
            <person name="Bansal K."/>
            <person name="Sharma S."/>
            <person name="Kumar N."/>
            <person name="Patil P.P."/>
            <person name="Chaudhry V."/>
            <person name="Patil P.B."/>
        </authorList>
    </citation>
    <scope>NUCLEOTIDE SEQUENCE [LARGE SCALE GENOMIC DNA]</scope>
    <source>
        <strain evidence="7 8">NS354</strain>
    </source>
</reference>
<dbReference type="InterPro" id="IPR001453">
    <property type="entry name" value="MoaB/Mog_dom"/>
</dbReference>
<dbReference type="AlphaFoldDB" id="A0A147EML4"/>
<dbReference type="PATRIC" id="fig|1079994.3.peg.1797"/>
<comment type="caution">
    <text evidence="7">The sequence shown here is derived from an EMBL/GenBank/DDBJ whole genome shotgun (WGS) entry which is preliminary data.</text>
</comment>
<gene>
    <name evidence="7" type="ORF">NS354_08100</name>
</gene>
<dbReference type="Gene3D" id="3.90.105.10">
    <property type="entry name" value="Molybdopterin biosynthesis moea protein, domain 2"/>
    <property type="match status" value="1"/>
</dbReference>
<dbReference type="InterPro" id="IPR005110">
    <property type="entry name" value="MoeA_linker/N"/>
</dbReference>
<keyword evidence="5" id="KW-0479">Metal-binding</keyword>
<dbReference type="InterPro" id="IPR036135">
    <property type="entry name" value="MoeA_linker/N_sf"/>
</dbReference>
<dbReference type="PANTHER" id="PTHR10192">
    <property type="entry name" value="MOLYBDOPTERIN BIOSYNTHESIS PROTEIN"/>
    <property type="match status" value="1"/>
</dbReference>
<keyword evidence="5" id="KW-0501">Molybdenum cofactor biosynthesis</keyword>
<accession>A0A147EML4</accession>
<dbReference type="GO" id="GO:0005829">
    <property type="term" value="C:cytosol"/>
    <property type="evidence" value="ECO:0007669"/>
    <property type="project" value="TreeGrafter"/>
</dbReference>
<dbReference type="InterPro" id="IPR036688">
    <property type="entry name" value="MoeA_C_domain_IV_sf"/>
</dbReference>
<dbReference type="SMART" id="SM00852">
    <property type="entry name" value="MoCF_biosynth"/>
    <property type="match status" value="1"/>
</dbReference>
<dbReference type="InterPro" id="IPR036425">
    <property type="entry name" value="MoaB/Mog-like_dom_sf"/>
</dbReference>
<feature type="domain" description="MoaB/Mog" evidence="6">
    <location>
        <begin position="202"/>
        <end position="354"/>
    </location>
</feature>
<keyword evidence="8" id="KW-1185">Reference proteome</keyword>
<evidence type="ECO:0000256" key="5">
    <source>
        <dbReference type="RuleBase" id="RU365090"/>
    </source>
</evidence>
<dbReference type="GO" id="GO:0046872">
    <property type="term" value="F:metal ion binding"/>
    <property type="evidence" value="ECO:0007669"/>
    <property type="project" value="UniProtKB-UniRule"/>
</dbReference>
<evidence type="ECO:0000259" key="6">
    <source>
        <dbReference type="SMART" id="SM00852"/>
    </source>
</evidence>
<dbReference type="GO" id="GO:0061599">
    <property type="term" value="F:molybdopterin molybdotransferase activity"/>
    <property type="evidence" value="ECO:0007669"/>
    <property type="project" value="UniProtKB-UniRule"/>
</dbReference>
<dbReference type="NCBIfam" id="NF045515">
    <property type="entry name" value="Glp_gephyrin"/>
    <property type="match status" value="1"/>
</dbReference>
<dbReference type="PANTHER" id="PTHR10192:SF5">
    <property type="entry name" value="GEPHYRIN"/>
    <property type="match status" value="1"/>
</dbReference>
<dbReference type="SUPFAM" id="SSF53218">
    <property type="entry name" value="Molybdenum cofactor biosynthesis proteins"/>
    <property type="match status" value="1"/>
</dbReference>
<name>A0A147EML4_9MICO</name>
<dbReference type="GO" id="GO:0006777">
    <property type="term" value="P:Mo-molybdopterin cofactor biosynthetic process"/>
    <property type="evidence" value="ECO:0007669"/>
    <property type="project" value="UniProtKB-UniRule"/>
</dbReference>
<evidence type="ECO:0000256" key="2">
    <source>
        <dbReference type="ARBA" id="ARBA00010763"/>
    </source>
</evidence>
<comment type="catalytic activity">
    <reaction evidence="4">
        <text>adenylyl-molybdopterin + molybdate = Mo-molybdopterin + AMP + H(+)</text>
        <dbReference type="Rhea" id="RHEA:35047"/>
        <dbReference type="ChEBI" id="CHEBI:15378"/>
        <dbReference type="ChEBI" id="CHEBI:36264"/>
        <dbReference type="ChEBI" id="CHEBI:62727"/>
        <dbReference type="ChEBI" id="CHEBI:71302"/>
        <dbReference type="ChEBI" id="CHEBI:456215"/>
        <dbReference type="EC" id="2.10.1.1"/>
    </reaction>
</comment>
<comment type="cofactor">
    <cofactor evidence="5">
        <name>Mg(2+)</name>
        <dbReference type="ChEBI" id="CHEBI:18420"/>
    </cofactor>
</comment>
<proteinExistence type="inferred from homology"/>
<dbReference type="CDD" id="cd00887">
    <property type="entry name" value="MoeA"/>
    <property type="match status" value="1"/>
</dbReference>
<evidence type="ECO:0000256" key="3">
    <source>
        <dbReference type="ARBA" id="ARBA00022505"/>
    </source>
</evidence>
<dbReference type="SUPFAM" id="SSF63867">
    <property type="entry name" value="MoeA C-terminal domain-like"/>
    <property type="match status" value="1"/>
</dbReference>
<evidence type="ECO:0000313" key="8">
    <source>
        <dbReference type="Proteomes" id="UP000070810"/>
    </source>
</evidence>
<dbReference type="Pfam" id="PF00994">
    <property type="entry name" value="MoCF_biosynth"/>
    <property type="match status" value="1"/>
</dbReference>
<comment type="similarity">
    <text evidence="2 5">Belongs to the MoeA family.</text>
</comment>
<dbReference type="Pfam" id="PF03453">
    <property type="entry name" value="MoeA_N"/>
    <property type="match status" value="1"/>
</dbReference>
<dbReference type="Gene3D" id="2.170.190.11">
    <property type="entry name" value="Molybdopterin biosynthesis moea protein, domain 3"/>
    <property type="match status" value="1"/>
</dbReference>
<evidence type="ECO:0000256" key="1">
    <source>
        <dbReference type="ARBA" id="ARBA00002901"/>
    </source>
</evidence>
<dbReference type="SUPFAM" id="SSF63882">
    <property type="entry name" value="MoeA N-terminal region -like"/>
    <property type="match status" value="1"/>
</dbReference>
<dbReference type="Gene3D" id="3.40.980.10">
    <property type="entry name" value="MoaB/Mog-like domain"/>
    <property type="match status" value="1"/>
</dbReference>
<keyword evidence="5" id="KW-0460">Magnesium</keyword>
<dbReference type="RefSeq" id="WP_082677979.1">
    <property type="nucleotide sequence ID" value="NZ_LDRK01000044.1"/>
</dbReference>
<dbReference type="Gene3D" id="2.40.340.10">
    <property type="entry name" value="MoeA, C-terminal, domain IV"/>
    <property type="match status" value="1"/>
</dbReference>
<dbReference type="Proteomes" id="UP000070810">
    <property type="component" value="Unassembled WGS sequence"/>
</dbReference>
<comment type="function">
    <text evidence="1 5">Catalyzes the insertion of molybdate into adenylated molybdopterin with the concomitant release of AMP.</text>
</comment>
<evidence type="ECO:0000256" key="4">
    <source>
        <dbReference type="ARBA" id="ARBA00047317"/>
    </source>
</evidence>
<comment type="pathway">
    <text evidence="5">Cofactor biosynthesis; molybdopterin biosynthesis.</text>
</comment>
<evidence type="ECO:0000313" key="7">
    <source>
        <dbReference type="EMBL" id="KTR85709.1"/>
    </source>
</evidence>